<keyword evidence="9" id="KW-1185">Reference proteome</keyword>
<dbReference type="EMBL" id="JBFATE010000006">
    <property type="protein sequence ID" value="MEV5246904.1"/>
    <property type="molecule type" value="Genomic_DNA"/>
</dbReference>
<organism evidence="8 9">
    <name type="scientific">Streptomyces werraensis</name>
    <dbReference type="NCBI Taxonomy" id="68284"/>
    <lineage>
        <taxon>Bacteria</taxon>
        <taxon>Bacillati</taxon>
        <taxon>Actinomycetota</taxon>
        <taxon>Actinomycetes</taxon>
        <taxon>Kitasatosporales</taxon>
        <taxon>Streptomycetaceae</taxon>
        <taxon>Streptomyces</taxon>
    </lineage>
</organism>
<feature type="compositionally biased region" description="Basic and acidic residues" evidence="7">
    <location>
        <begin position="33"/>
        <end position="42"/>
    </location>
</feature>
<keyword evidence="2 8" id="KW-0255">Endonuclease</keyword>
<evidence type="ECO:0000256" key="7">
    <source>
        <dbReference type="SAM" id="MobiDB-lite"/>
    </source>
</evidence>
<accession>A0ABV3JFH2</accession>
<keyword evidence="1" id="KW-0540">Nuclease</keyword>
<protein>
    <submittedName>
        <fullName evidence="8">Very short patch repair endonuclease</fullName>
    </submittedName>
</protein>
<evidence type="ECO:0000256" key="2">
    <source>
        <dbReference type="ARBA" id="ARBA00022759"/>
    </source>
</evidence>
<dbReference type="InterPro" id="IPR004603">
    <property type="entry name" value="DNA_mismatch_endonuc_vsr"/>
</dbReference>
<dbReference type="InterPro" id="IPR011335">
    <property type="entry name" value="Restrct_endonuc-II-like"/>
</dbReference>
<evidence type="ECO:0000313" key="8">
    <source>
        <dbReference type="EMBL" id="MEV5246904.1"/>
    </source>
</evidence>
<dbReference type="CDD" id="cd00221">
    <property type="entry name" value="Vsr"/>
    <property type="match status" value="1"/>
</dbReference>
<evidence type="ECO:0000256" key="4">
    <source>
        <dbReference type="ARBA" id="ARBA00022801"/>
    </source>
</evidence>
<dbReference type="GO" id="GO:0004519">
    <property type="term" value="F:endonuclease activity"/>
    <property type="evidence" value="ECO:0007669"/>
    <property type="project" value="UniProtKB-KW"/>
</dbReference>
<reference evidence="8 9" key="1">
    <citation type="submission" date="2024-06" db="EMBL/GenBank/DDBJ databases">
        <title>The Natural Products Discovery Center: Release of the First 8490 Sequenced Strains for Exploring Actinobacteria Biosynthetic Diversity.</title>
        <authorList>
            <person name="Kalkreuter E."/>
            <person name="Kautsar S.A."/>
            <person name="Yang D."/>
            <person name="Bader C.D."/>
            <person name="Teijaro C.N."/>
            <person name="Fluegel L."/>
            <person name="Davis C.M."/>
            <person name="Simpson J.R."/>
            <person name="Lauterbach L."/>
            <person name="Steele A.D."/>
            <person name="Gui C."/>
            <person name="Meng S."/>
            <person name="Li G."/>
            <person name="Viehrig K."/>
            <person name="Ye F."/>
            <person name="Su P."/>
            <person name="Kiefer A.F."/>
            <person name="Nichols A."/>
            <person name="Cepeda A.J."/>
            <person name="Yan W."/>
            <person name="Fan B."/>
            <person name="Jiang Y."/>
            <person name="Adhikari A."/>
            <person name="Zheng C.-J."/>
            <person name="Schuster L."/>
            <person name="Cowan T.M."/>
            <person name="Smanski M.J."/>
            <person name="Chevrette M.G."/>
            <person name="De Carvalho L.P.S."/>
            <person name="Shen B."/>
        </authorList>
    </citation>
    <scope>NUCLEOTIDE SEQUENCE [LARGE SCALE GENOMIC DNA]</scope>
    <source>
        <strain evidence="8 9">NPDC052768</strain>
    </source>
</reference>
<dbReference type="RefSeq" id="WP_364022605.1">
    <property type="nucleotide sequence ID" value="NZ_JBFATD010000005.1"/>
</dbReference>
<comment type="similarity">
    <text evidence="6">Belongs to the Vsr family.</text>
</comment>
<dbReference type="Proteomes" id="UP001552527">
    <property type="component" value="Unassembled WGS sequence"/>
</dbReference>
<dbReference type="Gene3D" id="3.40.960.10">
    <property type="entry name" value="VSR Endonuclease"/>
    <property type="match status" value="1"/>
</dbReference>
<dbReference type="NCBIfam" id="TIGR00632">
    <property type="entry name" value="vsr"/>
    <property type="match status" value="1"/>
</dbReference>
<comment type="caution">
    <text evidence="8">The sequence shown here is derived from an EMBL/GenBank/DDBJ whole genome shotgun (WGS) entry which is preliminary data.</text>
</comment>
<dbReference type="Pfam" id="PF03852">
    <property type="entry name" value="Vsr"/>
    <property type="match status" value="1"/>
</dbReference>
<keyword evidence="4" id="KW-0378">Hydrolase</keyword>
<proteinExistence type="inferred from homology"/>
<evidence type="ECO:0000256" key="5">
    <source>
        <dbReference type="ARBA" id="ARBA00023204"/>
    </source>
</evidence>
<keyword evidence="3" id="KW-0227">DNA damage</keyword>
<dbReference type="SUPFAM" id="SSF52980">
    <property type="entry name" value="Restriction endonuclease-like"/>
    <property type="match status" value="1"/>
</dbReference>
<feature type="compositionally biased region" description="Basic and acidic residues" evidence="7">
    <location>
        <begin position="10"/>
        <end position="20"/>
    </location>
</feature>
<gene>
    <name evidence="8" type="ORF">AB0K95_16765</name>
</gene>
<feature type="region of interest" description="Disordered" evidence="7">
    <location>
        <begin position="252"/>
        <end position="273"/>
    </location>
</feature>
<sequence length="273" mass="30848">MPRPTGRAGHWKESLPPERAYKRRAGSATPTLEQDRAAGGRDRRAVALGDGRYARASIALKLYRRTRRIRAYLRWSQDGSTRERYVCEVDRATRGENLAEAWRQARGMGLVSDRPLPADSRASSTSVRAVMRANRGKDTGPELALRKLLYRRGLRYRVDTRPIPEIRRRADLVFSGPRVAVFVDGCFWHGCPEHYRAATRNAEFWQDKIEGNKNRDVETTEALRSAGWAVIRVWEHEAPESAAELIAHEVQARQAEARSKPTGVDAPARGDGH</sequence>
<evidence type="ECO:0000313" key="9">
    <source>
        <dbReference type="Proteomes" id="UP001552527"/>
    </source>
</evidence>
<evidence type="ECO:0000256" key="3">
    <source>
        <dbReference type="ARBA" id="ARBA00022763"/>
    </source>
</evidence>
<feature type="region of interest" description="Disordered" evidence="7">
    <location>
        <begin position="1"/>
        <end position="42"/>
    </location>
</feature>
<name>A0ABV3JFH2_9ACTN</name>
<keyword evidence="5" id="KW-0234">DNA repair</keyword>
<evidence type="ECO:0000256" key="6">
    <source>
        <dbReference type="ARBA" id="ARBA00029466"/>
    </source>
</evidence>
<evidence type="ECO:0000256" key="1">
    <source>
        <dbReference type="ARBA" id="ARBA00022722"/>
    </source>
</evidence>